<dbReference type="PANTHER" id="PTHR45707">
    <property type="entry name" value="C2 CALCIUM/LIPID-BINDING PLANT PHOSPHORIBOSYLTRANSFERASE FAMILY PROTEIN"/>
    <property type="match status" value="1"/>
</dbReference>
<dbReference type="SMART" id="SM00220">
    <property type="entry name" value="S_TKc"/>
    <property type="match status" value="1"/>
</dbReference>
<sequence length="901" mass="100586">MDFDEASMHDILECMLRDASVEPTNLPLSLLKAITNNFSDDQQIGSGGFSVVYKGLLSNGTVAVKNLSQTLDLDEKRFKQEVDSLMRVKHKNIVRFLGYCADTQGKICNYEGKNIMAEERQRLLCFEFLPKGSLDQYITADASQGLEWRIRYQIIKGICEGLHYLHTKSILHLDLKPANILLNSNMEPKIADFGLSRCFDEKQSRAITSKLFGSQGYVAPEFFSKVITFKLDIYSLGVIILEILTGQRGYVAVENVLESWKSRLRASRRDIQLEQVRVCAKIGIECIDSNPEKRPVTRCIIETLREMDHTYGLNEAELCTSSAKHQEKKGSTADLQQGTPKVPGKPFKDGLIKDSYRAASDVGSPSMANPQSDPVTPQSQGTKYNLKLYMHQIIHGPKHNQVNIADPQQPGMFGYTNVHDYPIYDGLGPSANIVAQAQGLHTETSMNYNNWFHWSSIVFKDERFSGSSFIAIGNLTHEGEWAIVGGTGVFTFAHGTIAISRIQHIGSSNIKEIRISALCFISHTAPTQTKPFNDWLMMNNVDSNVSSPSMPNPQSGPVTPQSQEQDYNLKLYMHQTIDGPNQNQVNIADPMQPQMFGYTNVHDYPIYDSLYPGAKIVAQAQGLHAETSMNNNDWFHWSSIVFTDERFRRSSFIAIGNLTEEGKWAIVGGTGVFTFAQGTISICRIQCNGSSNIKEIQIHALRCAPHTTLTVSKPFKDGLIKDNSNRTSHVRNPSLANPQNGRVTQESQESEYNLKLYMHQIIDGPNSNQVNIADPKQPQMFGYTNVHDYPIYDSLGPNATIVARAQGLHAETSMNYNDWFHWSSIVFTNERFRGSSLIAIGNLTDKGEWAIVGGTGMFTFAQGDISICRIQHNGSSNVKEIQIGAVCRSMPRVILQSTETN</sequence>
<dbReference type="Pfam" id="PF03018">
    <property type="entry name" value="Dirigent"/>
    <property type="match status" value="3"/>
</dbReference>
<organism evidence="8 9">
    <name type="scientific">Urochloa decumbens</name>
    <dbReference type="NCBI Taxonomy" id="240449"/>
    <lineage>
        <taxon>Eukaryota</taxon>
        <taxon>Viridiplantae</taxon>
        <taxon>Streptophyta</taxon>
        <taxon>Embryophyta</taxon>
        <taxon>Tracheophyta</taxon>
        <taxon>Spermatophyta</taxon>
        <taxon>Magnoliopsida</taxon>
        <taxon>Liliopsida</taxon>
        <taxon>Poales</taxon>
        <taxon>Poaceae</taxon>
        <taxon>PACMAD clade</taxon>
        <taxon>Panicoideae</taxon>
        <taxon>Panicodae</taxon>
        <taxon>Paniceae</taxon>
        <taxon>Melinidinae</taxon>
        <taxon>Urochloa</taxon>
    </lineage>
</organism>
<name>A0ABC9B8H5_9POAL</name>
<evidence type="ECO:0000256" key="3">
    <source>
        <dbReference type="ARBA" id="ARBA00022777"/>
    </source>
</evidence>
<dbReference type="FunFam" id="1.10.510.10:FF:000870">
    <property type="entry name" value="OSJNBa0016N04.16-like protein"/>
    <property type="match status" value="1"/>
</dbReference>
<dbReference type="SUPFAM" id="SSF56112">
    <property type="entry name" value="Protein kinase-like (PK-like)"/>
    <property type="match status" value="1"/>
</dbReference>
<keyword evidence="4 5" id="KW-0067">ATP-binding</keyword>
<dbReference type="InterPro" id="IPR004265">
    <property type="entry name" value="Dirigent"/>
</dbReference>
<keyword evidence="1" id="KW-0808">Transferase</keyword>
<dbReference type="Pfam" id="PF00069">
    <property type="entry name" value="Pkinase"/>
    <property type="match status" value="1"/>
</dbReference>
<dbReference type="PANTHER" id="PTHR45707:SF69">
    <property type="entry name" value="CALCIUM-DEPENDENT LIPID-BINDING (CALB DOMAIN) PLANT PHOSPHORIBOSYLTRANSFERASE FAMILY PROTEIN"/>
    <property type="match status" value="1"/>
</dbReference>
<dbReference type="GO" id="GO:0016301">
    <property type="term" value="F:kinase activity"/>
    <property type="evidence" value="ECO:0007669"/>
    <property type="project" value="UniProtKB-KW"/>
</dbReference>
<dbReference type="PROSITE" id="PS50011">
    <property type="entry name" value="PROTEIN_KINASE_DOM"/>
    <property type="match status" value="1"/>
</dbReference>
<evidence type="ECO:0000256" key="2">
    <source>
        <dbReference type="ARBA" id="ARBA00022741"/>
    </source>
</evidence>
<evidence type="ECO:0000256" key="6">
    <source>
        <dbReference type="SAM" id="MobiDB-lite"/>
    </source>
</evidence>
<dbReference type="InterPro" id="IPR000719">
    <property type="entry name" value="Prot_kinase_dom"/>
</dbReference>
<feature type="compositionally biased region" description="Polar residues" evidence="6">
    <location>
        <begin position="366"/>
        <end position="380"/>
    </location>
</feature>
<evidence type="ECO:0000313" key="9">
    <source>
        <dbReference type="Proteomes" id="UP001497457"/>
    </source>
</evidence>
<keyword evidence="3" id="KW-0418">Kinase</keyword>
<feature type="domain" description="Protein kinase" evidence="7">
    <location>
        <begin position="38"/>
        <end position="312"/>
    </location>
</feature>
<reference evidence="9" key="1">
    <citation type="submission" date="2024-06" db="EMBL/GenBank/DDBJ databases">
        <authorList>
            <person name="Ryan C."/>
        </authorList>
    </citation>
    <scope>NUCLEOTIDE SEQUENCE [LARGE SCALE GENOMIC DNA]</scope>
</reference>
<dbReference type="InterPro" id="IPR008271">
    <property type="entry name" value="Ser/Thr_kinase_AS"/>
</dbReference>
<evidence type="ECO:0000256" key="4">
    <source>
        <dbReference type="ARBA" id="ARBA00022840"/>
    </source>
</evidence>
<proteinExistence type="predicted"/>
<dbReference type="InterPro" id="IPR017441">
    <property type="entry name" value="Protein_kinase_ATP_BS"/>
</dbReference>
<evidence type="ECO:0000256" key="5">
    <source>
        <dbReference type="PROSITE-ProRule" id="PRU10141"/>
    </source>
</evidence>
<evidence type="ECO:0000259" key="7">
    <source>
        <dbReference type="PROSITE" id="PS50011"/>
    </source>
</evidence>
<gene>
    <name evidence="8" type="ORF">URODEC1_LOCUS62340</name>
</gene>
<feature type="region of interest" description="Disordered" evidence="6">
    <location>
        <begin position="322"/>
        <end position="380"/>
    </location>
</feature>
<evidence type="ECO:0000256" key="1">
    <source>
        <dbReference type="ARBA" id="ARBA00022679"/>
    </source>
</evidence>
<dbReference type="PROSITE" id="PS00108">
    <property type="entry name" value="PROTEIN_KINASE_ST"/>
    <property type="match status" value="1"/>
</dbReference>
<keyword evidence="9" id="KW-1185">Reference proteome</keyword>
<dbReference type="PROSITE" id="PS00107">
    <property type="entry name" value="PROTEIN_KINASE_ATP"/>
    <property type="match status" value="1"/>
</dbReference>
<dbReference type="Gene3D" id="3.30.200.20">
    <property type="entry name" value="Phosphorylase Kinase, domain 1"/>
    <property type="match status" value="1"/>
</dbReference>
<accession>A0ABC9B8H5</accession>
<feature type="region of interest" description="Disordered" evidence="6">
    <location>
        <begin position="721"/>
        <end position="747"/>
    </location>
</feature>
<evidence type="ECO:0000313" key="8">
    <source>
        <dbReference type="EMBL" id="CAL4995415.1"/>
    </source>
</evidence>
<dbReference type="Proteomes" id="UP001497457">
    <property type="component" value="Chromosome 24b"/>
</dbReference>
<dbReference type="AlphaFoldDB" id="A0ABC9B8H5"/>
<dbReference type="InterPro" id="IPR011009">
    <property type="entry name" value="Kinase-like_dom_sf"/>
</dbReference>
<feature type="binding site" evidence="5">
    <location>
        <position position="65"/>
    </location>
    <ligand>
        <name>ATP</name>
        <dbReference type="ChEBI" id="CHEBI:30616"/>
    </ligand>
</feature>
<dbReference type="Gene3D" id="1.10.510.10">
    <property type="entry name" value="Transferase(Phosphotransferase) domain 1"/>
    <property type="match status" value="1"/>
</dbReference>
<feature type="compositionally biased region" description="Basic and acidic residues" evidence="6">
    <location>
        <begin position="346"/>
        <end position="356"/>
    </location>
</feature>
<dbReference type="FunFam" id="3.30.200.20:FF:000465">
    <property type="entry name" value="Cysteine-rich receptor-like protein kinase 6"/>
    <property type="match status" value="1"/>
</dbReference>
<keyword evidence="2 5" id="KW-0547">Nucleotide-binding</keyword>
<feature type="compositionally biased region" description="Polar residues" evidence="6">
    <location>
        <begin position="725"/>
        <end position="747"/>
    </location>
</feature>
<reference evidence="8 9" key="2">
    <citation type="submission" date="2024-10" db="EMBL/GenBank/DDBJ databases">
        <authorList>
            <person name="Ryan C."/>
        </authorList>
    </citation>
    <scope>NUCLEOTIDE SEQUENCE [LARGE SCALE GENOMIC DNA]</scope>
</reference>
<dbReference type="EMBL" id="OZ075134">
    <property type="protein sequence ID" value="CAL4995415.1"/>
    <property type="molecule type" value="Genomic_DNA"/>
</dbReference>
<protein>
    <recommendedName>
        <fullName evidence="7">Protein kinase domain-containing protein</fullName>
    </recommendedName>
</protein>
<dbReference type="GO" id="GO:0005524">
    <property type="term" value="F:ATP binding"/>
    <property type="evidence" value="ECO:0007669"/>
    <property type="project" value="UniProtKB-UniRule"/>
</dbReference>